<sequence>MTLNSWLYLIAFLGECLGAGILPYRNLITVCFHLYKSQGGYYLTARARCDGSFISPWDAKDIRREVNSCCLDRKFPTRGRQRVDDDLLKAMKENETMKVELPKKSIKDYKESVRFEWKLRRMGQVSYEYGYRVTLARFQTRYPDLEVDDDSFTGQPEDSLVLMETQPSFDDSILP</sequence>
<proteinExistence type="predicted"/>
<gene>
    <name evidence="2" type="ORF">B296_00009162</name>
</gene>
<reference evidence="2 3" key="1">
    <citation type="journal article" date="2014" name="Agronomy (Basel)">
        <title>A Draft Genome Sequence for Ensete ventricosum, the Drought-Tolerant Tree Against Hunger.</title>
        <authorList>
            <person name="Harrison J."/>
            <person name="Moore K.A."/>
            <person name="Paszkiewicz K."/>
            <person name="Jones T."/>
            <person name="Grant M."/>
            <person name="Ambacheew D."/>
            <person name="Muzemil S."/>
            <person name="Studholme D.J."/>
        </authorList>
    </citation>
    <scope>NUCLEOTIDE SEQUENCE [LARGE SCALE GENOMIC DNA]</scope>
</reference>
<name>A0A427A3L2_ENSVE</name>
<dbReference type="EMBL" id="AMZH03003908">
    <property type="protein sequence ID" value="RRT70768.1"/>
    <property type="molecule type" value="Genomic_DNA"/>
</dbReference>
<evidence type="ECO:0000313" key="3">
    <source>
        <dbReference type="Proteomes" id="UP000287651"/>
    </source>
</evidence>
<dbReference type="AlphaFoldDB" id="A0A427A3L2"/>
<feature type="signal peptide" evidence="1">
    <location>
        <begin position="1"/>
        <end position="18"/>
    </location>
</feature>
<keyword evidence="1" id="KW-0732">Signal</keyword>
<evidence type="ECO:0000256" key="1">
    <source>
        <dbReference type="SAM" id="SignalP"/>
    </source>
</evidence>
<protein>
    <submittedName>
        <fullName evidence="2">Uncharacterized protein</fullName>
    </submittedName>
</protein>
<feature type="chain" id="PRO_5019454016" evidence="1">
    <location>
        <begin position="19"/>
        <end position="175"/>
    </location>
</feature>
<dbReference type="Proteomes" id="UP000287651">
    <property type="component" value="Unassembled WGS sequence"/>
</dbReference>
<comment type="caution">
    <text evidence="2">The sequence shown here is derived from an EMBL/GenBank/DDBJ whole genome shotgun (WGS) entry which is preliminary data.</text>
</comment>
<accession>A0A427A3L2</accession>
<organism evidence="2 3">
    <name type="scientific">Ensete ventricosum</name>
    <name type="common">Abyssinian banana</name>
    <name type="synonym">Musa ensete</name>
    <dbReference type="NCBI Taxonomy" id="4639"/>
    <lineage>
        <taxon>Eukaryota</taxon>
        <taxon>Viridiplantae</taxon>
        <taxon>Streptophyta</taxon>
        <taxon>Embryophyta</taxon>
        <taxon>Tracheophyta</taxon>
        <taxon>Spermatophyta</taxon>
        <taxon>Magnoliopsida</taxon>
        <taxon>Liliopsida</taxon>
        <taxon>Zingiberales</taxon>
        <taxon>Musaceae</taxon>
        <taxon>Ensete</taxon>
    </lineage>
</organism>
<evidence type="ECO:0000313" key="2">
    <source>
        <dbReference type="EMBL" id="RRT70768.1"/>
    </source>
</evidence>